<proteinExistence type="predicted"/>
<keyword evidence="3" id="KW-1185">Reference proteome</keyword>
<dbReference type="PANTHER" id="PTHR36847">
    <property type="entry name" value="AMIDOLIGASE ENZYME"/>
    <property type="match status" value="1"/>
</dbReference>
<dbReference type="EMBL" id="JAVRRT010000003">
    <property type="protein sequence ID" value="KAK5173313.1"/>
    <property type="molecule type" value="Genomic_DNA"/>
</dbReference>
<evidence type="ECO:0000313" key="3">
    <source>
        <dbReference type="Proteomes" id="UP001337655"/>
    </source>
</evidence>
<accession>A0AAV9PI64</accession>
<dbReference type="GeneID" id="89923341"/>
<sequence>MPPLDLTFGIELEFFAVHDGSRNAGITIFERLDAAGIPVTGHESDGALQEYRLKFEPYQRWNVHIDFQELTDTERSLLPDGWIVEPIEISSRKFPFSSPDWKSEVANVLQILREIEHEKCRIITNENFMPLRTCKNVFQLLTAFERHIDAYHLPERFMPPALFNPPDVVHAQRYHLPPSVFHRTSCDSQTDTHRIDDRLLILRLGDIENTRIIEQVMKIFILGIPNEHGRVTCGHNSSINFDNCSKQNPIMFGEEKYIPTGTIEFRGHAGTLDLLTILKWIAFTTHIVQYCHNTPDAEFMYFLTGGWDSGFTLCNLLSALNLPPEVFFDHANAHALIGVLPPIQTAAPVPAPEIAPLIQQNSADYARRSNPLANASAIARKRADKWYGIHPTLDVQPPSREEVREMLDKHLKEHNEPSVASGRVSEEAMLWARWLTLTNMYDRYEKEITRLKKLGKKGREEEAKRREEERKEQREREEKEEEDMQELMRRLTRLRPAQTRGERREQMASERLLAVIEEEEELTEEDLYWGGR</sequence>
<feature type="compositionally biased region" description="Basic and acidic residues" evidence="1">
    <location>
        <begin position="457"/>
        <end position="477"/>
    </location>
</feature>
<comment type="caution">
    <text evidence="2">The sequence shown here is derived from an EMBL/GenBank/DDBJ whole genome shotgun (WGS) entry which is preliminary data.</text>
</comment>
<organism evidence="2 3">
    <name type="scientific">Saxophila tyrrhenica</name>
    <dbReference type="NCBI Taxonomy" id="1690608"/>
    <lineage>
        <taxon>Eukaryota</taxon>
        <taxon>Fungi</taxon>
        <taxon>Dikarya</taxon>
        <taxon>Ascomycota</taxon>
        <taxon>Pezizomycotina</taxon>
        <taxon>Dothideomycetes</taxon>
        <taxon>Dothideomycetidae</taxon>
        <taxon>Mycosphaerellales</taxon>
        <taxon>Extremaceae</taxon>
        <taxon>Saxophila</taxon>
    </lineage>
</organism>
<reference evidence="2 3" key="1">
    <citation type="submission" date="2023-08" db="EMBL/GenBank/DDBJ databases">
        <title>Black Yeasts Isolated from many extreme environments.</title>
        <authorList>
            <person name="Coleine C."/>
            <person name="Stajich J.E."/>
            <person name="Selbmann L."/>
        </authorList>
    </citation>
    <scope>NUCLEOTIDE SEQUENCE [LARGE SCALE GENOMIC DNA]</scope>
    <source>
        <strain evidence="2 3">CCFEE 5935</strain>
    </source>
</reference>
<protein>
    <submittedName>
        <fullName evidence="2">Uncharacterized protein</fullName>
    </submittedName>
</protein>
<gene>
    <name evidence="2" type="ORF">LTR77_001994</name>
</gene>
<name>A0AAV9PI64_9PEZI</name>
<evidence type="ECO:0000313" key="2">
    <source>
        <dbReference type="EMBL" id="KAK5173313.1"/>
    </source>
</evidence>
<feature type="region of interest" description="Disordered" evidence="1">
    <location>
        <begin position="455"/>
        <end position="507"/>
    </location>
</feature>
<dbReference type="AlphaFoldDB" id="A0AAV9PI64"/>
<dbReference type="Proteomes" id="UP001337655">
    <property type="component" value="Unassembled WGS sequence"/>
</dbReference>
<dbReference type="PANTHER" id="PTHR36847:SF1">
    <property type="entry name" value="AMIDOLIGASE ENZYME"/>
    <property type="match status" value="1"/>
</dbReference>
<evidence type="ECO:0000256" key="1">
    <source>
        <dbReference type="SAM" id="MobiDB-lite"/>
    </source>
</evidence>
<dbReference type="RefSeq" id="XP_064662008.1">
    <property type="nucleotide sequence ID" value="XM_064799253.1"/>
</dbReference>